<protein>
    <submittedName>
        <fullName evidence="1">Uncharacterized protein</fullName>
    </submittedName>
</protein>
<comment type="caution">
    <text evidence="1">The sequence shown here is derived from an EMBL/GenBank/DDBJ whole genome shotgun (WGS) entry which is preliminary data.</text>
</comment>
<dbReference type="EMBL" id="BSNS01000022">
    <property type="protein sequence ID" value="GLQ56682.1"/>
    <property type="molecule type" value="Genomic_DNA"/>
</dbReference>
<reference evidence="2" key="1">
    <citation type="journal article" date="2019" name="Int. J. Syst. Evol. Microbiol.">
        <title>The Global Catalogue of Microorganisms (GCM) 10K type strain sequencing project: providing services to taxonomists for standard genome sequencing and annotation.</title>
        <authorList>
            <consortium name="The Broad Institute Genomics Platform"/>
            <consortium name="The Broad Institute Genome Sequencing Center for Infectious Disease"/>
            <person name="Wu L."/>
            <person name="Ma J."/>
        </authorList>
    </citation>
    <scope>NUCLEOTIDE SEQUENCE [LARGE SCALE GENOMIC DNA]</scope>
    <source>
        <strain evidence="2">NBRC 112416</strain>
    </source>
</reference>
<name>A0ABQ5W9N6_9HYPH</name>
<dbReference type="Proteomes" id="UP001156691">
    <property type="component" value="Unassembled WGS sequence"/>
</dbReference>
<organism evidence="1 2">
    <name type="scientific">Devosia nitrariae</name>
    <dbReference type="NCBI Taxonomy" id="2071872"/>
    <lineage>
        <taxon>Bacteria</taxon>
        <taxon>Pseudomonadati</taxon>
        <taxon>Pseudomonadota</taxon>
        <taxon>Alphaproteobacteria</taxon>
        <taxon>Hyphomicrobiales</taxon>
        <taxon>Devosiaceae</taxon>
        <taxon>Devosia</taxon>
    </lineage>
</organism>
<evidence type="ECO:0000313" key="1">
    <source>
        <dbReference type="EMBL" id="GLQ56682.1"/>
    </source>
</evidence>
<keyword evidence="2" id="KW-1185">Reference proteome</keyword>
<proteinExistence type="predicted"/>
<evidence type="ECO:0000313" key="2">
    <source>
        <dbReference type="Proteomes" id="UP001156691"/>
    </source>
</evidence>
<accession>A0ABQ5W9N6</accession>
<sequence length="67" mass="7471">MVPAPFAGKEDQLQADERRLAGTWAGMDMVVLPNGRASCLVKSQRFVHRRGIDLLKQRVNVCIIYGS</sequence>
<gene>
    <name evidence="1" type="ORF">GCM10010862_39410</name>
</gene>